<dbReference type="Gene3D" id="3.40.50.1240">
    <property type="entry name" value="Phosphoglycerate mutase-like"/>
    <property type="match status" value="1"/>
</dbReference>
<dbReference type="CDD" id="cd07067">
    <property type="entry name" value="HP_PGM_like"/>
    <property type="match status" value="1"/>
</dbReference>
<accession>A0AA46TLL0</accession>
<proteinExistence type="predicted"/>
<evidence type="ECO:0000313" key="3">
    <source>
        <dbReference type="Proteomes" id="UP001164390"/>
    </source>
</evidence>
<evidence type="ECO:0000313" key="2">
    <source>
        <dbReference type="EMBL" id="UYM07172.1"/>
    </source>
</evidence>
<dbReference type="PANTHER" id="PTHR20935">
    <property type="entry name" value="PHOSPHOGLYCERATE MUTASE-RELATED"/>
    <property type="match status" value="1"/>
</dbReference>
<reference evidence="2" key="1">
    <citation type="submission" date="2022-01" db="EMBL/GenBank/DDBJ databases">
        <title>Nocardioidaceae gen. sp. A5X3R13.</title>
        <authorList>
            <person name="Lopez Marin M.A."/>
            <person name="Uhlik O."/>
        </authorList>
    </citation>
    <scope>NUCLEOTIDE SEQUENCE</scope>
    <source>
        <strain evidence="2">A5X3R13</strain>
    </source>
</reference>
<keyword evidence="3" id="KW-1185">Reference proteome</keyword>
<dbReference type="Pfam" id="PF00300">
    <property type="entry name" value="His_Phos_1"/>
    <property type="match status" value="1"/>
</dbReference>
<dbReference type="EMBL" id="CP094970">
    <property type="protein sequence ID" value="UYM07172.1"/>
    <property type="molecule type" value="Genomic_DNA"/>
</dbReference>
<gene>
    <name evidence="2" type="ORF">L0C25_08875</name>
</gene>
<dbReference type="KEGG" id="sgrg:L0C25_08875"/>
<name>A0AA46TLL0_9ACTN</name>
<dbReference type="InterPro" id="IPR051021">
    <property type="entry name" value="Mito_Ser/Thr_phosphatase"/>
</dbReference>
<sequence>MSLVVLVRHGQASWGAADYDVLSEHGHAQARSLGASWRTSGFEPTQLVSGRMRRHRETADEIRVGYGAAPPYDVVDGLEEFDHVDVFAESIGADGSLPDLDASAMEQMFGEGLRRWITADGSRTYRETYRQFRARVGDAFAGLLGRFDADDKAVVVTSGGVIAAIVCDLLGVDDERWPALAAPIINTSTHKVLVRDARPMLVSFNEHAHLATADITYA</sequence>
<dbReference type="InterPro" id="IPR013078">
    <property type="entry name" value="His_Pase_superF_clade-1"/>
</dbReference>
<dbReference type="PANTHER" id="PTHR20935:SF0">
    <property type="entry name" value="SERINE_THREONINE-PROTEIN PHOSPHATASE PGAM5, MITOCHONDRIAL"/>
    <property type="match status" value="1"/>
</dbReference>
<keyword evidence="1" id="KW-0378">Hydrolase</keyword>
<evidence type="ECO:0000256" key="1">
    <source>
        <dbReference type="ARBA" id="ARBA00022801"/>
    </source>
</evidence>
<dbReference type="GO" id="GO:0016787">
    <property type="term" value="F:hydrolase activity"/>
    <property type="evidence" value="ECO:0007669"/>
    <property type="project" value="UniProtKB-KW"/>
</dbReference>
<dbReference type="Proteomes" id="UP001164390">
    <property type="component" value="Chromosome"/>
</dbReference>
<dbReference type="RefSeq" id="WP_271636118.1">
    <property type="nucleotide sequence ID" value="NZ_CP094970.1"/>
</dbReference>
<organism evidence="2 3">
    <name type="scientific">Solicola gregarius</name>
    <dbReference type="NCBI Taxonomy" id="2908642"/>
    <lineage>
        <taxon>Bacteria</taxon>
        <taxon>Bacillati</taxon>
        <taxon>Actinomycetota</taxon>
        <taxon>Actinomycetes</taxon>
        <taxon>Propionibacteriales</taxon>
        <taxon>Nocardioidaceae</taxon>
        <taxon>Solicola</taxon>
    </lineage>
</organism>
<dbReference type="AlphaFoldDB" id="A0AA46TLL0"/>
<protein>
    <submittedName>
        <fullName evidence="2">Histidine phosphatase family protein</fullName>
    </submittedName>
</protein>
<dbReference type="SUPFAM" id="SSF53254">
    <property type="entry name" value="Phosphoglycerate mutase-like"/>
    <property type="match status" value="1"/>
</dbReference>
<dbReference type="SMART" id="SM00855">
    <property type="entry name" value="PGAM"/>
    <property type="match status" value="1"/>
</dbReference>
<dbReference type="InterPro" id="IPR029033">
    <property type="entry name" value="His_PPase_superfam"/>
</dbReference>